<feature type="region of interest" description="Disordered" evidence="2">
    <location>
        <begin position="287"/>
        <end position="467"/>
    </location>
</feature>
<feature type="compositionally biased region" description="Basic and acidic residues" evidence="2">
    <location>
        <begin position="1309"/>
        <end position="1323"/>
    </location>
</feature>
<feature type="region of interest" description="Disordered" evidence="2">
    <location>
        <begin position="1309"/>
        <end position="1393"/>
    </location>
</feature>
<dbReference type="GO" id="GO:0004157">
    <property type="term" value="F:dihydropyrimidinase activity"/>
    <property type="evidence" value="ECO:0007669"/>
    <property type="project" value="TreeGrafter"/>
</dbReference>
<protein>
    <submittedName>
        <fullName evidence="5 6">Amidohydro-rel domain-containing protein</fullName>
    </submittedName>
</protein>
<dbReference type="AlphaFoldDB" id="A0A0K0EB47"/>
<dbReference type="Gene3D" id="3.20.20.140">
    <property type="entry name" value="Metal-dependent hydrolases"/>
    <property type="match status" value="1"/>
</dbReference>
<dbReference type="GO" id="GO:0005829">
    <property type="term" value="C:cytosol"/>
    <property type="evidence" value="ECO:0007669"/>
    <property type="project" value="TreeGrafter"/>
</dbReference>
<dbReference type="Proteomes" id="UP000035681">
    <property type="component" value="Unplaced"/>
</dbReference>
<dbReference type="STRING" id="6248.A0A0K0EB47"/>
<dbReference type="PANTHER" id="PTHR11647">
    <property type="entry name" value="HYDRANTOINASE/DIHYDROPYRIMIDINASE FAMILY MEMBER"/>
    <property type="match status" value="1"/>
</dbReference>
<feature type="compositionally biased region" description="Polar residues" evidence="2">
    <location>
        <begin position="362"/>
        <end position="375"/>
    </location>
</feature>
<evidence type="ECO:0000256" key="1">
    <source>
        <dbReference type="ARBA" id="ARBA00008829"/>
    </source>
</evidence>
<dbReference type="GO" id="GO:0006208">
    <property type="term" value="P:pyrimidine nucleobase catabolic process"/>
    <property type="evidence" value="ECO:0007669"/>
    <property type="project" value="TreeGrafter"/>
</dbReference>
<feature type="region of interest" description="Disordered" evidence="2">
    <location>
        <begin position="711"/>
        <end position="751"/>
    </location>
</feature>
<reference evidence="5" key="1">
    <citation type="submission" date="2015-08" db="UniProtKB">
        <authorList>
            <consortium name="WormBaseParasite"/>
        </authorList>
    </citation>
    <scope>IDENTIFICATION</scope>
</reference>
<feature type="compositionally biased region" description="Polar residues" evidence="2">
    <location>
        <begin position="725"/>
        <end position="751"/>
    </location>
</feature>
<evidence type="ECO:0000313" key="6">
    <source>
        <dbReference type="WBParaSite" id="TCONS_00016388.p1"/>
    </source>
</evidence>
<dbReference type="Gene3D" id="2.30.40.10">
    <property type="entry name" value="Urease, subunit C, domain 1"/>
    <property type="match status" value="1"/>
</dbReference>
<dbReference type="InterPro" id="IPR050378">
    <property type="entry name" value="Metallo-dep_Hydrolases_sf"/>
</dbReference>
<feature type="compositionally biased region" description="Basic and acidic residues" evidence="2">
    <location>
        <begin position="340"/>
        <end position="361"/>
    </location>
</feature>
<evidence type="ECO:0000313" key="5">
    <source>
        <dbReference type="WBParaSite" id="SSTP_0000671900.1"/>
    </source>
</evidence>
<feature type="region of interest" description="Disordered" evidence="2">
    <location>
        <begin position="520"/>
        <end position="543"/>
    </location>
</feature>
<accession>A0A0K0EB47</accession>
<evidence type="ECO:0000313" key="4">
    <source>
        <dbReference type="Proteomes" id="UP000035681"/>
    </source>
</evidence>
<dbReference type="SUPFAM" id="SSF51556">
    <property type="entry name" value="Metallo-dependent hydrolases"/>
    <property type="match status" value="1"/>
</dbReference>
<dbReference type="PANTHER" id="PTHR11647:SF74">
    <property type="entry name" value="PROTEIN UNC-33"/>
    <property type="match status" value="1"/>
</dbReference>
<dbReference type="WBParaSite" id="TCONS_00016388.p1">
    <property type="protein sequence ID" value="TCONS_00016388.p1"/>
    <property type="gene ID" value="XLOC_010983"/>
</dbReference>
<evidence type="ECO:0000259" key="3">
    <source>
        <dbReference type="Pfam" id="PF01979"/>
    </source>
</evidence>
<feature type="compositionally biased region" description="Low complexity" evidence="2">
    <location>
        <begin position="780"/>
        <end position="803"/>
    </location>
</feature>
<dbReference type="InterPro" id="IPR032466">
    <property type="entry name" value="Metal_Hydrolase"/>
</dbReference>
<feature type="compositionally biased region" description="Polar residues" evidence="2">
    <location>
        <begin position="440"/>
        <end position="467"/>
    </location>
</feature>
<dbReference type="FunFam" id="3.20.20.140:FF:000076">
    <property type="entry name" value="Dihydropyrimidinase like 2"/>
    <property type="match status" value="1"/>
</dbReference>
<dbReference type="SUPFAM" id="SSF51338">
    <property type="entry name" value="Composite domain of metallo-dependent hydrolases"/>
    <property type="match status" value="1"/>
</dbReference>
<comment type="similarity">
    <text evidence="1">Belongs to the metallo-dependent hydrolases superfamily. Hydantoinase/dihydropyrimidinase family.</text>
</comment>
<keyword evidence="4" id="KW-1185">Reference proteome</keyword>
<sequence>MFPFLPFLTFPKNDRERRRRNNKYLTIQISSQTGIPIFQRQKLPISSLPHKGSPTSYESLIEIERTTNSANEKCQNKLLINNNNNSNEIIENIENKNDFNFNIKPHLSNTLENITMVNDVKQGIINNDSVLLSTDVADHDEFINKNDVQLTDGSNKLLDTNVLKDNLVKQLPINDTKVTNNTNESDLLSTIDLQTSSYIEKLNNINLDEVTEDEVFGKVKKNSLTFNPSFKESSPVPFEEDLNSEKDNHNLLTKDDTLINDIKDDIKIQPLTNKIEETLNIKESKNAEEAIEDLPSGSRGKVVYSPIPPKNIKSSKDIASSKQDITKPPSGKSSPLNRSNKKDGLSPRDNILKSGERKLSSDKISSLHLKSSTSHQRIHSVSPRPVSGSQSNLANTRKTHSSGRLSSSSNKNIRQSNDKIERLSQTQTPPMERLSDMGRTKSTPPNVLKQQTTTITSSPRMQTPVKQSNRNPFAVSEAMLALFGDSSSGGAAACFNKIPPQNPALANKNFKRSNVLEREQDQPSIFPNTKPIPGPSTSSSAFNIIPDHDKIYEEAKKRGNWIATDSTFAIIPGKPSTTEVICGPEHDIEGDDELNNEGIIVAEETPSSGSCRFVNKREEYNKNVVCQPGPDIYGEEDNEDENSIKIEEGKTSVNEINMNECIITCKDGQDTAYDHITNYSEDIKFNWSHNKEEDYTDHQKGNQFYKDKSCDNTSYSSRDNADLIQPNSISPSFQQTNSGIPQTNFSDVPSLQNNDEVYNTIDSNINCEITKLSDDIKNNFNRENSNNSRNSLSQNSSNSGINNDSEDDSTLRKISQSSKGDVSDKMVKPGDASSSSGSDIPLLIKNGQIINDDSSFIASILIEGSTIKYVGNQFPIPDGCEVIDGTNKIIIPAGIDIHTEFSSSTSIDDFSIGSKAAIAGGTTTIIDVVIPRNENESLISAFDRTKNLINGKCQCNAALSVMILTWNNTIQKEIECLVKEKGVNSFILNISTCTDDQLYEIMEFCKKLGVILRISPENKSVIKILERKMLNLGVTGPEGYCQSRPIQLETERITSLGTFSQLSNCPVSIVSLTSSEGCQALQTANINGGILTAEIPIVALAQNGDIYYDKNLALASTFLIRNPLRPGKQHANTLLNALSTLPLAMCVSDHKGIKNNDRMVAPDFTKMIHGIPAVEERLPVLWEKAVCSGVMNYMKFVAVTSTNAAKAFNMYPRKGRIEAGADADITILDTTVKRQITVKNQMSTADFNAFEQMTVHCQVVATICGGNILYQDNKILVNGNKKQSDMYLPLLPNSPHLFSQVQQREKMVGKVEKVERDESDSRKSSISSTGGSSNIRGQKVNPVFQSSFDTRPNTGNVVRNQFESTINQPLPPNPNRSGIKFKNPPGGRSTGFW</sequence>
<feature type="domain" description="Amidohydrolase-related" evidence="3">
    <location>
        <begin position="889"/>
        <end position="1268"/>
    </location>
</feature>
<proteinExistence type="inferred from homology"/>
<feature type="compositionally biased region" description="Polar residues" evidence="2">
    <location>
        <begin position="387"/>
        <end position="396"/>
    </location>
</feature>
<organism evidence="5">
    <name type="scientific">Strongyloides stercoralis</name>
    <name type="common">Threadworm</name>
    <dbReference type="NCBI Taxonomy" id="6248"/>
    <lineage>
        <taxon>Eukaryota</taxon>
        <taxon>Metazoa</taxon>
        <taxon>Ecdysozoa</taxon>
        <taxon>Nematoda</taxon>
        <taxon>Chromadorea</taxon>
        <taxon>Rhabditida</taxon>
        <taxon>Tylenchina</taxon>
        <taxon>Panagrolaimomorpha</taxon>
        <taxon>Strongyloidoidea</taxon>
        <taxon>Strongyloididae</taxon>
        <taxon>Strongyloides</taxon>
    </lineage>
</organism>
<dbReference type="Pfam" id="PF01979">
    <property type="entry name" value="Amidohydro_1"/>
    <property type="match status" value="1"/>
</dbReference>
<dbReference type="WBParaSite" id="SSTP_0000671900.1">
    <property type="protein sequence ID" value="SSTP_0000671900.1"/>
    <property type="gene ID" value="SSTP_0000671900"/>
</dbReference>
<dbReference type="InterPro" id="IPR006680">
    <property type="entry name" value="Amidohydro-rel"/>
</dbReference>
<evidence type="ECO:0000256" key="2">
    <source>
        <dbReference type="SAM" id="MobiDB-lite"/>
    </source>
</evidence>
<feature type="compositionally biased region" description="Low complexity" evidence="2">
    <location>
        <begin position="1324"/>
        <end position="1333"/>
    </location>
</feature>
<feature type="region of interest" description="Disordered" evidence="2">
    <location>
        <begin position="780"/>
        <end position="839"/>
    </location>
</feature>
<dbReference type="InterPro" id="IPR011059">
    <property type="entry name" value="Metal-dep_hydrolase_composite"/>
</dbReference>
<feature type="compositionally biased region" description="Polar residues" evidence="2">
    <location>
        <begin position="1343"/>
        <end position="1368"/>
    </location>
</feature>
<name>A0A0K0EB47_STRER</name>